<feature type="region of interest" description="Disordered" evidence="1">
    <location>
        <begin position="47"/>
        <end position="80"/>
    </location>
</feature>
<organism evidence="2 3">
    <name type="scientific">Pseudomonas nitroreducens</name>
    <dbReference type="NCBI Taxonomy" id="46680"/>
    <lineage>
        <taxon>Bacteria</taxon>
        <taxon>Pseudomonadati</taxon>
        <taxon>Pseudomonadota</taxon>
        <taxon>Gammaproteobacteria</taxon>
        <taxon>Pseudomonadales</taxon>
        <taxon>Pseudomonadaceae</taxon>
        <taxon>Pseudomonas</taxon>
    </lineage>
</organism>
<feature type="compositionally biased region" description="Basic residues" evidence="1">
    <location>
        <begin position="71"/>
        <end position="80"/>
    </location>
</feature>
<protein>
    <submittedName>
        <fullName evidence="2">Type II toxin-antitoxin system VapC family toxin</fullName>
    </submittedName>
</protein>
<reference evidence="2 3" key="1">
    <citation type="submission" date="2020-02" db="EMBL/GenBank/DDBJ databases">
        <title>Integrative conjugative elements (ICEs) and plasmids drive adaptation of Pseudomonas nitroreducens strain HBP1 to wastewater environment.</title>
        <authorList>
            <person name="Sentchilo V."/>
            <person name="Carraro N."/>
            <person name="Bertelli C."/>
            <person name="van der Meer J.R."/>
        </authorList>
    </citation>
    <scope>NUCLEOTIDE SEQUENCE [LARGE SCALE GENOMIC DNA]</scope>
    <source>
        <strain evidence="2 3">HBP1</strain>
    </source>
</reference>
<gene>
    <name evidence="2" type="ORF">G5B91_11095</name>
</gene>
<evidence type="ECO:0000256" key="1">
    <source>
        <dbReference type="SAM" id="MobiDB-lite"/>
    </source>
</evidence>
<sequence>MKVIFKHKSGREQEMQERFAKTLQALGRGTYMTRDMRPSATAQIDLASATEDLAPEQEDIPAETQHEAPRRGRKPKNKPE</sequence>
<name>A0A6G6IUZ8_PSENT</name>
<dbReference type="AlphaFoldDB" id="A0A6G6IUZ8"/>
<dbReference type="RefSeq" id="WP_024763216.1">
    <property type="nucleotide sequence ID" value="NZ_CP049140.1"/>
</dbReference>
<proteinExistence type="predicted"/>
<evidence type="ECO:0000313" key="3">
    <source>
        <dbReference type="Proteomes" id="UP000501063"/>
    </source>
</evidence>
<evidence type="ECO:0000313" key="2">
    <source>
        <dbReference type="EMBL" id="QIE86787.1"/>
    </source>
</evidence>
<dbReference type="Proteomes" id="UP000501063">
    <property type="component" value="Chromosome"/>
</dbReference>
<dbReference type="EMBL" id="CP049140">
    <property type="protein sequence ID" value="QIE86787.1"/>
    <property type="molecule type" value="Genomic_DNA"/>
</dbReference>
<accession>A0A6G6IUZ8</accession>
<dbReference type="KEGG" id="pnt:G5B91_11095"/>